<dbReference type="InterPro" id="IPR011008">
    <property type="entry name" value="Dimeric_a/b-barrel"/>
</dbReference>
<dbReference type="Gene3D" id="3.30.70.100">
    <property type="match status" value="1"/>
</dbReference>
<dbReference type="InterPro" id="IPR039862">
    <property type="entry name" value="NECAB1/2/3"/>
</dbReference>
<dbReference type="SUPFAM" id="SSF54909">
    <property type="entry name" value="Dimeric alpha+beta barrel"/>
    <property type="match status" value="1"/>
</dbReference>
<dbReference type="InterPro" id="IPR011992">
    <property type="entry name" value="EF-hand-dom_pair"/>
</dbReference>
<organism evidence="4 5">
    <name type="scientific">Potamilus streckersoni</name>
    <dbReference type="NCBI Taxonomy" id="2493646"/>
    <lineage>
        <taxon>Eukaryota</taxon>
        <taxon>Metazoa</taxon>
        <taxon>Spiralia</taxon>
        <taxon>Lophotrochozoa</taxon>
        <taxon>Mollusca</taxon>
        <taxon>Bivalvia</taxon>
        <taxon>Autobranchia</taxon>
        <taxon>Heteroconchia</taxon>
        <taxon>Palaeoheterodonta</taxon>
        <taxon>Unionida</taxon>
        <taxon>Unionoidea</taxon>
        <taxon>Unionidae</taxon>
        <taxon>Ambleminae</taxon>
        <taxon>Lampsilini</taxon>
        <taxon>Potamilus</taxon>
    </lineage>
</organism>
<dbReference type="PROSITE" id="PS50222">
    <property type="entry name" value="EF_HAND_2"/>
    <property type="match status" value="1"/>
</dbReference>
<dbReference type="InterPro" id="IPR002048">
    <property type="entry name" value="EF_hand_dom"/>
</dbReference>
<reference evidence="4" key="3">
    <citation type="submission" date="2023-05" db="EMBL/GenBank/DDBJ databases">
        <authorList>
            <person name="Smith C.H."/>
        </authorList>
    </citation>
    <scope>NUCLEOTIDE SEQUENCE</scope>
    <source>
        <strain evidence="4">CHS0354</strain>
        <tissue evidence="4">Mantle</tissue>
    </source>
</reference>
<dbReference type="Pfam" id="PF13202">
    <property type="entry name" value="EF-hand_5"/>
    <property type="match status" value="1"/>
</dbReference>
<keyword evidence="1" id="KW-0106">Calcium</keyword>
<dbReference type="PANTHER" id="PTHR12178">
    <property type="entry name" value="EF-HAND DOMAIN-CONTAINING PROTEIN"/>
    <property type="match status" value="1"/>
</dbReference>
<evidence type="ECO:0000313" key="4">
    <source>
        <dbReference type="EMBL" id="KAK3589085.1"/>
    </source>
</evidence>
<reference evidence="4" key="1">
    <citation type="journal article" date="2021" name="Genome Biol. Evol.">
        <title>A High-Quality Reference Genome for a Parasitic Bivalve with Doubly Uniparental Inheritance (Bivalvia: Unionida).</title>
        <authorList>
            <person name="Smith C.H."/>
        </authorList>
    </citation>
    <scope>NUCLEOTIDE SEQUENCE</scope>
    <source>
        <strain evidence="4">CHS0354</strain>
    </source>
</reference>
<dbReference type="InterPro" id="IPR007138">
    <property type="entry name" value="ABM_dom"/>
</dbReference>
<dbReference type="InterPro" id="IPR018247">
    <property type="entry name" value="EF_Hand_1_Ca_BS"/>
</dbReference>
<evidence type="ECO:0000256" key="1">
    <source>
        <dbReference type="ARBA" id="ARBA00022837"/>
    </source>
</evidence>
<gene>
    <name evidence="4" type="ORF">CHS0354_017422</name>
</gene>
<dbReference type="GO" id="GO:0005737">
    <property type="term" value="C:cytoplasm"/>
    <property type="evidence" value="ECO:0007669"/>
    <property type="project" value="TreeGrafter"/>
</dbReference>
<feature type="domain" description="ABM" evidence="3">
    <location>
        <begin position="229"/>
        <end position="317"/>
    </location>
</feature>
<evidence type="ECO:0000259" key="3">
    <source>
        <dbReference type="PROSITE" id="PS51725"/>
    </source>
</evidence>
<dbReference type="Proteomes" id="UP001195483">
    <property type="component" value="Unassembled WGS sequence"/>
</dbReference>
<reference evidence="4" key="2">
    <citation type="journal article" date="2021" name="Genome Biol. Evol.">
        <title>Developing a high-quality reference genome for a parasitic bivalve with doubly uniparental inheritance (Bivalvia: Unionida).</title>
        <authorList>
            <person name="Smith C.H."/>
        </authorList>
    </citation>
    <scope>NUCLEOTIDE SEQUENCE</scope>
    <source>
        <strain evidence="4">CHS0354</strain>
        <tissue evidence="4">Mantle</tissue>
    </source>
</reference>
<evidence type="ECO:0000259" key="2">
    <source>
        <dbReference type="PROSITE" id="PS50222"/>
    </source>
</evidence>
<proteinExistence type="predicted"/>
<dbReference type="PROSITE" id="PS00018">
    <property type="entry name" value="EF_HAND_1"/>
    <property type="match status" value="1"/>
</dbReference>
<feature type="domain" description="EF-hand" evidence="2">
    <location>
        <begin position="5"/>
        <end position="40"/>
    </location>
</feature>
<evidence type="ECO:0000313" key="5">
    <source>
        <dbReference type="Proteomes" id="UP001195483"/>
    </source>
</evidence>
<dbReference type="SUPFAM" id="SSF47473">
    <property type="entry name" value="EF-hand"/>
    <property type="match status" value="1"/>
</dbReference>
<dbReference type="GO" id="GO:0005509">
    <property type="term" value="F:calcium ion binding"/>
    <property type="evidence" value="ECO:0007669"/>
    <property type="project" value="InterPro"/>
</dbReference>
<dbReference type="Pfam" id="PF03992">
    <property type="entry name" value="ABM"/>
    <property type="match status" value="1"/>
</dbReference>
<comment type="caution">
    <text evidence="4">The sequence shown here is derived from an EMBL/GenBank/DDBJ whole genome shotgun (WGS) entry which is preliminary data.</text>
</comment>
<dbReference type="SMART" id="SM00054">
    <property type="entry name" value="EFh"/>
    <property type="match status" value="2"/>
</dbReference>
<accession>A0AAE0SBS2</accession>
<dbReference type="AlphaFoldDB" id="A0AAE0SBS2"/>
<name>A0AAE0SBS2_9BIVA</name>
<dbReference type="GO" id="GO:0042984">
    <property type="term" value="P:regulation of amyloid precursor protein biosynthetic process"/>
    <property type="evidence" value="ECO:0007669"/>
    <property type="project" value="TreeGrafter"/>
</dbReference>
<dbReference type="PROSITE" id="PS51725">
    <property type="entry name" value="ABM"/>
    <property type="match status" value="1"/>
</dbReference>
<dbReference type="PANTHER" id="PTHR12178:SF10">
    <property type="entry name" value="N-TERMINAL EF-HAND CALCIUM-BINDING PROTEIN 1-LIKE ISOFORM X1"/>
    <property type="match status" value="1"/>
</dbReference>
<protein>
    <submittedName>
        <fullName evidence="4">Uncharacterized protein</fullName>
    </submittedName>
</protein>
<sequence>MATERGMSIFLDIFRRADKNDDGKISWEEFIAFFADGVMGKEELLSLFKEIDTHKTNNIDTGELCDYFCKHLGEFQELYGILEDLNKKINSILASTSQSYPQKSRIDKFITRFLMSEVINQTSALQRPLESASDSLDEQARKESNITPVHISDIITKPDVAIVPGRVVRRAKRQISGLAQSASEASFVSMRLETQVDRLATLLDRMENRVNFDGVVDEEVDTDAENTLLLLQVDMEIKADKKEDFRNATRAYIEATNSTPGCLSISVRSYIDSNKFTMYEVWTTEEEQKSYMGSDASCKYKESHQENLASPTQTRSVAFPAIWWKRDY</sequence>
<keyword evidence="5" id="KW-1185">Reference proteome</keyword>
<dbReference type="EMBL" id="JAEAOA010001076">
    <property type="protein sequence ID" value="KAK3589085.1"/>
    <property type="molecule type" value="Genomic_DNA"/>
</dbReference>
<dbReference type="Gene3D" id="1.10.238.10">
    <property type="entry name" value="EF-hand"/>
    <property type="match status" value="1"/>
</dbReference>